<sequence length="240" mass="26348">MVLVRERSDVLPARCENHPLSRVVRPSPPADSRDRPRTTWSIAEVGEYELECEECEELECEEADRGGVEALKGLSERARGWAVAYALGRLLDMAKSKEVADDGDCSTSASSSSSAPAPYPVQARGTDPHFVSATQTTTTWMRTMDARLLAQSRGLGDWRKRGVWAYPSLSRSLSELARAQSISDVCLHSHMYAQQARDGKRKLEQALGTAPLDHQPAPPPPSPSPCPPEAITMRPPRKSQ</sequence>
<reference evidence="2" key="1">
    <citation type="submission" date="2014-09" db="EMBL/GenBank/DDBJ databases">
        <title>Genome sequence of the luminous mushroom Mycena chlorophos for searching fungal bioluminescence genes.</title>
        <authorList>
            <person name="Tanaka Y."/>
            <person name="Kasuga D."/>
            <person name="Oba Y."/>
            <person name="Hase S."/>
            <person name="Sato K."/>
            <person name="Oba Y."/>
            <person name="Sakakibara Y."/>
        </authorList>
    </citation>
    <scope>NUCLEOTIDE SEQUENCE</scope>
</reference>
<gene>
    <name evidence="2" type="ORF">MCHLO_00357</name>
</gene>
<accession>A0ABQ0KV84</accession>
<evidence type="ECO:0000313" key="3">
    <source>
        <dbReference type="Proteomes" id="UP000815677"/>
    </source>
</evidence>
<proteinExistence type="predicted"/>
<keyword evidence="3" id="KW-1185">Reference proteome</keyword>
<dbReference type="Proteomes" id="UP000815677">
    <property type="component" value="Unassembled WGS sequence"/>
</dbReference>
<protein>
    <submittedName>
        <fullName evidence="2">Uncharacterized protein</fullName>
    </submittedName>
</protein>
<feature type="compositionally biased region" description="Pro residues" evidence="1">
    <location>
        <begin position="216"/>
        <end position="228"/>
    </location>
</feature>
<organism evidence="2 3">
    <name type="scientific">Mycena chlorophos</name>
    <name type="common">Agaric fungus</name>
    <name type="synonym">Agaricus chlorophos</name>
    <dbReference type="NCBI Taxonomy" id="658473"/>
    <lineage>
        <taxon>Eukaryota</taxon>
        <taxon>Fungi</taxon>
        <taxon>Dikarya</taxon>
        <taxon>Basidiomycota</taxon>
        <taxon>Agaricomycotina</taxon>
        <taxon>Agaricomycetes</taxon>
        <taxon>Agaricomycetidae</taxon>
        <taxon>Agaricales</taxon>
        <taxon>Marasmiineae</taxon>
        <taxon>Mycenaceae</taxon>
        <taxon>Mycena</taxon>
    </lineage>
</organism>
<evidence type="ECO:0000313" key="2">
    <source>
        <dbReference type="EMBL" id="GAT42648.1"/>
    </source>
</evidence>
<name>A0ABQ0KV84_MYCCL</name>
<feature type="compositionally biased region" description="Low complexity" evidence="1">
    <location>
        <begin position="106"/>
        <end position="116"/>
    </location>
</feature>
<evidence type="ECO:0000256" key="1">
    <source>
        <dbReference type="SAM" id="MobiDB-lite"/>
    </source>
</evidence>
<feature type="region of interest" description="Disordered" evidence="1">
    <location>
        <begin position="196"/>
        <end position="240"/>
    </location>
</feature>
<dbReference type="EMBL" id="DF838160">
    <property type="protein sequence ID" value="GAT42648.1"/>
    <property type="molecule type" value="Genomic_DNA"/>
</dbReference>
<feature type="region of interest" description="Disordered" evidence="1">
    <location>
        <begin position="101"/>
        <end position="127"/>
    </location>
</feature>